<protein>
    <submittedName>
        <fullName evidence="7">D-2-hydroxyacid dehydrogenase family protein</fullName>
    </submittedName>
</protein>
<comment type="similarity">
    <text evidence="1 4">Belongs to the D-isomer specific 2-hydroxyacid dehydrogenase family.</text>
</comment>
<reference evidence="7 8" key="1">
    <citation type="journal article" date="2022" name="Arch. Microbiol.">
        <title>Paraburkholderia bengalensis sp. nov. isolated from roots of Oryza sativa, IR64.</title>
        <authorList>
            <person name="Nag P."/>
            <person name="Mondal N."/>
            <person name="Sarkar J."/>
            <person name="Das S."/>
        </authorList>
    </citation>
    <scope>NUCLEOTIDE SEQUENCE [LARGE SCALE GENOMIC DNA]</scope>
    <source>
        <strain evidence="7 8">IR64_4_BI</strain>
    </source>
</reference>
<dbReference type="InterPro" id="IPR036291">
    <property type="entry name" value="NAD(P)-bd_dom_sf"/>
</dbReference>
<evidence type="ECO:0000256" key="4">
    <source>
        <dbReference type="RuleBase" id="RU003719"/>
    </source>
</evidence>
<dbReference type="Proteomes" id="UP001386437">
    <property type="component" value="Unassembled WGS sequence"/>
</dbReference>
<dbReference type="PROSITE" id="PS00671">
    <property type="entry name" value="D_2_HYDROXYACID_DH_3"/>
    <property type="match status" value="1"/>
</dbReference>
<gene>
    <name evidence="7" type="ORF">H3V53_18145</name>
</gene>
<proteinExistence type="inferred from homology"/>
<keyword evidence="2 4" id="KW-0560">Oxidoreductase</keyword>
<dbReference type="Pfam" id="PF00389">
    <property type="entry name" value="2-Hacid_dh"/>
    <property type="match status" value="1"/>
</dbReference>
<dbReference type="SUPFAM" id="SSF52283">
    <property type="entry name" value="Formate/glycerate dehydrogenase catalytic domain-like"/>
    <property type="match status" value="1"/>
</dbReference>
<evidence type="ECO:0000313" key="7">
    <source>
        <dbReference type="EMBL" id="MEI5999062.1"/>
    </source>
</evidence>
<dbReference type="InterPro" id="IPR006140">
    <property type="entry name" value="D-isomer_DH_NAD-bd"/>
</dbReference>
<evidence type="ECO:0000313" key="8">
    <source>
        <dbReference type="Proteomes" id="UP001386437"/>
    </source>
</evidence>
<dbReference type="PANTHER" id="PTHR42789">
    <property type="entry name" value="D-ISOMER SPECIFIC 2-HYDROXYACID DEHYDROGENASE FAMILY PROTEIN (AFU_ORTHOLOGUE AFUA_6G10090)"/>
    <property type="match status" value="1"/>
</dbReference>
<accession>A0ABU8ITW7</accession>
<dbReference type="InterPro" id="IPR029753">
    <property type="entry name" value="D-isomer_DH_CS"/>
</dbReference>
<dbReference type="Gene3D" id="3.40.50.720">
    <property type="entry name" value="NAD(P)-binding Rossmann-like Domain"/>
    <property type="match status" value="2"/>
</dbReference>
<feature type="domain" description="D-isomer specific 2-hydroxyacid dehydrogenase catalytic" evidence="5">
    <location>
        <begin position="24"/>
        <end position="312"/>
    </location>
</feature>
<evidence type="ECO:0000256" key="2">
    <source>
        <dbReference type="ARBA" id="ARBA00023002"/>
    </source>
</evidence>
<dbReference type="Pfam" id="PF02826">
    <property type="entry name" value="2-Hacid_dh_C"/>
    <property type="match status" value="1"/>
</dbReference>
<dbReference type="InterPro" id="IPR050857">
    <property type="entry name" value="D-2-hydroxyacid_DH"/>
</dbReference>
<keyword evidence="8" id="KW-1185">Reference proteome</keyword>
<evidence type="ECO:0000259" key="6">
    <source>
        <dbReference type="Pfam" id="PF02826"/>
    </source>
</evidence>
<name>A0ABU8ITW7_9BURK</name>
<sequence>MTTQSRMKVAILDDYQNVSREMADWSSLDQRVDLTVFNDHVATDDDVIARLLPFDIVCVMRERTPLPRHILARLAGLKLIVSTGTWNASIDEAAAAEFGIEILHTGYASTPTIEFTWALILAMARNLPQEHQSLRSGGWQISVGDELAGKTLGLLGLGRVGSAVGKIGQAFGMNVVAWSQNLTPDTAAQHGVKYATKDELFATSDYLSIHVRLSERTHHLVGAPEFARMKRTSRLVNTSRGPIVDTAALVDALETGRLAGAAVDVYDTEPLAPDHPLRRLPNALATPHIGYVSKELYRTFYGDTVRHVRRWLDDLPTRDVPPSR</sequence>
<dbReference type="PANTHER" id="PTHR42789:SF1">
    <property type="entry name" value="D-ISOMER SPECIFIC 2-HYDROXYACID DEHYDROGENASE FAMILY PROTEIN (AFU_ORTHOLOGUE AFUA_6G10090)"/>
    <property type="match status" value="1"/>
</dbReference>
<organism evidence="7 8">
    <name type="scientific">Paraburkholderia bengalensis</name>
    <dbReference type="NCBI Taxonomy" id="2747562"/>
    <lineage>
        <taxon>Bacteria</taxon>
        <taxon>Pseudomonadati</taxon>
        <taxon>Pseudomonadota</taxon>
        <taxon>Betaproteobacteria</taxon>
        <taxon>Burkholderiales</taxon>
        <taxon>Burkholderiaceae</taxon>
        <taxon>Paraburkholderia</taxon>
    </lineage>
</organism>
<dbReference type="EMBL" id="JACFYJ010000028">
    <property type="protein sequence ID" value="MEI5999062.1"/>
    <property type="molecule type" value="Genomic_DNA"/>
</dbReference>
<dbReference type="SUPFAM" id="SSF51735">
    <property type="entry name" value="NAD(P)-binding Rossmann-fold domains"/>
    <property type="match status" value="1"/>
</dbReference>
<comment type="caution">
    <text evidence="7">The sequence shown here is derived from an EMBL/GenBank/DDBJ whole genome shotgun (WGS) entry which is preliminary data.</text>
</comment>
<dbReference type="CDD" id="cd12169">
    <property type="entry name" value="PGDH_like_1"/>
    <property type="match status" value="1"/>
</dbReference>
<keyword evidence="3" id="KW-0520">NAD</keyword>
<feature type="domain" description="D-isomer specific 2-hydroxyacid dehydrogenase NAD-binding" evidence="6">
    <location>
        <begin position="118"/>
        <end position="290"/>
    </location>
</feature>
<evidence type="ECO:0000259" key="5">
    <source>
        <dbReference type="Pfam" id="PF00389"/>
    </source>
</evidence>
<dbReference type="InterPro" id="IPR006139">
    <property type="entry name" value="D-isomer_2_OHA_DH_cat_dom"/>
</dbReference>
<evidence type="ECO:0000256" key="1">
    <source>
        <dbReference type="ARBA" id="ARBA00005854"/>
    </source>
</evidence>
<evidence type="ECO:0000256" key="3">
    <source>
        <dbReference type="ARBA" id="ARBA00023027"/>
    </source>
</evidence>
<dbReference type="RefSeq" id="WP_336599166.1">
    <property type="nucleotide sequence ID" value="NZ_JACFYJ010000028.1"/>
</dbReference>